<dbReference type="KEGG" id="tsv:DSM104635_01314"/>
<dbReference type="InterPro" id="IPR030972">
    <property type="entry name" value="UrcA_uranyl"/>
</dbReference>
<evidence type="ECO:0000313" key="2">
    <source>
        <dbReference type="EMBL" id="QGZ94495.1"/>
    </source>
</evidence>
<organism evidence="2 3">
    <name type="scientific">Terricaulis silvestris</name>
    <dbReference type="NCBI Taxonomy" id="2686094"/>
    <lineage>
        <taxon>Bacteria</taxon>
        <taxon>Pseudomonadati</taxon>
        <taxon>Pseudomonadota</taxon>
        <taxon>Alphaproteobacteria</taxon>
        <taxon>Caulobacterales</taxon>
        <taxon>Caulobacteraceae</taxon>
        <taxon>Terricaulis</taxon>
    </lineage>
</organism>
<keyword evidence="3" id="KW-1185">Reference proteome</keyword>
<feature type="signal peptide" evidence="1">
    <location>
        <begin position="1"/>
        <end position="23"/>
    </location>
</feature>
<sequence>MSRTVPLLCAALLVAAAATPSFAQNRNPTRETERIYIGDLDLYEPKDAEELLTRIDAAAYRVCSDEDRPQNALERRVSAECGDETADNTVNDLNHPMVNALHQGLSPEVIIEEGSADPYAHEPYLDVQKK</sequence>
<dbReference type="NCBIfam" id="TIGR04433">
    <property type="entry name" value="UrcA_uranyl"/>
    <property type="match status" value="1"/>
</dbReference>
<accession>A0A6I6MHR3</accession>
<proteinExistence type="predicted"/>
<name>A0A6I6MHR3_9CAUL</name>
<evidence type="ECO:0008006" key="4">
    <source>
        <dbReference type="Google" id="ProtNLM"/>
    </source>
</evidence>
<dbReference type="Proteomes" id="UP000431269">
    <property type="component" value="Chromosome"/>
</dbReference>
<dbReference type="EMBL" id="CP047045">
    <property type="protein sequence ID" value="QGZ94495.1"/>
    <property type="molecule type" value="Genomic_DNA"/>
</dbReference>
<dbReference type="RefSeq" id="WP_158765429.1">
    <property type="nucleotide sequence ID" value="NZ_CP047045.1"/>
</dbReference>
<evidence type="ECO:0000256" key="1">
    <source>
        <dbReference type="SAM" id="SignalP"/>
    </source>
</evidence>
<evidence type="ECO:0000313" key="3">
    <source>
        <dbReference type="Proteomes" id="UP000431269"/>
    </source>
</evidence>
<protein>
    <recommendedName>
        <fullName evidence="4">UrcA family protein</fullName>
    </recommendedName>
</protein>
<feature type="chain" id="PRO_5026044054" description="UrcA family protein" evidence="1">
    <location>
        <begin position="24"/>
        <end position="130"/>
    </location>
</feature>
<dbReference type="AlphaFoldDB" id="A0A6I6MHR3"/>
<reference evidence="3" key="1">
    <citation type="submission" date="2019-12" db="EMBL/GenBank/DDBJ databases">
        <title>Complete genome of Terracaulis silvestris 0127_4.</title>
        <authorList>
            <person name="Vieira S."/>
            <person name="Riedel T."/>
            <person name="Sproer C."/>
            <person name="Pascual J."/>
            <person name="Boedeker C."/>
            <person name="Overmann J."/>
        </authorList>
    </citation>
    <scope>NUCLEOTIDE SEQUENCE [LARGE SCALE GENOMIC DNA]</scope>
    <source>
        <strain evidence="3">0127_4</strain>
    </source>
</reference>
<gene>
    <name evidence="2" type="ORF">DSM104635_01314</name>
</gene>
<keyword evidence="1" id="KW-0732">Signal</keyword>